<dbReference type="InterPro" id="IPR036869">
    <property type="entry name" value="J_dom_sf"/>
</dbReference>
<dbReference type="PROSITE" id="PS50910">
    <property type="entry name" value="HEPN"/>
    <property type="match status" value="1"/>
</dbReference>
<dbReference type="Pfam" id="PF25794">
    <property type="entry name" value="SACS"/>
    <property type="match status" value="3"/>
</dbReference>
<evidence type="ECO:0000313" key="2">
    <source>
        <dbReference type="EMBL" id="CAH2319535.1"/>
    </source>
</evidence>
<feature type="domain" description="HEPN" evidence="1">
    <location>
        <begin position="4116"/>
        <end position="4234"/>
    </location>
</feature>
<dbReference type="Pfam" id="PF05168">
    <property type="entry name" value="HEPN"/>
    <property type="match status" value="1"/>
</dbReference>
<dbReference type="InterPro" id="IPR036890">
    <property type="entry name" value="HATPase_C_sf"/>
</dbReference>
<sequence length="4243" mass="486879">MSKEKNKVMDFFQRAPPFLVQLQNILRKYPDGGQILKELIQNADDARASEVIFIYDERQYGNESLYSKDLQSIQGPALLAYNNEMFTDGDWEGIQKPGNSLKRKDPNTVGRFGLGFNSVYHITDYPAIFSGKNIGILDPCETVFHRGGCSWNLGQNKESIEELADQFHPFQTVLEAIDRGSWSEILKSGCFKGTLFRFPFRLAPSEISENVYSSERVQELFESFIRDACISLLFLRHVTSVSLKRIGSDGVLTNLLTVNASSESSDETETPELKTGTHVKITTVKQFDIEKEEFKWLMTTCSVHGYLFADLEELSKKLYNNIALDLAFPLTKGGIDLFGGRLSCVLPLPDKDENRTGLPLIINGCFDLTDDRRSIKWIEVDQQHDDAAKWNHILVERLLPLVYKCAIMHAVSLAKTSKITVEEAYSIWPDPVKTQHKGKWHNITKELAKLLINERLLQTADKSCWVATNEAIFMFIDNDGMQKCLEDLLLLLKKPLVKIPGHVYRTLTLSEISHAKLNIVSPLFIRTVMHNSNWSAFPNEKKMLLLTYVISDGQFNDLLNLQLLPLSDGTFISFQNNVSSGMAYIDSPNFPRTLLPGLVKRFIPEDLPSDLLSHLRNIGLKRPGTYKNLMCLDEVVVCRSLSEALPKTWLKRHDIVTWCPGEPNNPPLNWLPTFWAFLQRYDYILESLEDQPLVPLNSITQNTNDIKLAPLKKNTTLVFQKKDGYILNDCLTAMLEQAGCSVIQQENSWLWHKNIQKYILVPSPNNILEIFSHLNLKELVRLFLNSSREDAKMFCDYISQARSFTASELKILYQLPIFCSTNNIHFSDSRLVNAGHLRAVDKTTTPTVPEDLVFPDVFICCRGGSDRRLLQLMKIPLLNASDVALVFVKAIQSGSYAHYQNKAQDAMLWILRNGHIVFTQNDVLRRMCASLNFIPQNGKVTQASLLFDPKVQIFQELFEPENFPPPPYNEDLILKSLRTLGLKDSLDNIKPDDVLQIAKTISQLKCHTTAKKKAEALIKVCNTSNILSKLNKPDLKTLCGTSWVPVDVNKFTDVFSEPKQSRDMMYSNIVEFSMPLTNDFNKQASSILGLSDLPPPGKVLENLKSFSQNINQIDQFSFYRKLHDIYKYIKDHVEQFYDDLHHVLIWNGEGFSYPQNIVLSYPDGLDLSTYVKKVPSDFLIYKSLFIQCGVHSSLPEDKVINILHVLNHSIETRIPPSGDNKELRLAVSILDWMKTNNVHGSDDLPIPVQTGKCGFCLKPLSTTLFCDIDKLRINGLCPEGTNYYIVHEEVSPATVRFLNIPLLSTKLLQPEYFELAGPSEPITLRIKNILREYSEHVELFKEIIQNADDANSTVCEFLVDMRQNSESRQSLIDADMAMCHGPALWCYNNSKFTENDFVNITRVGGATKETQLNKIGKFGLGFNTVYHITDVPSIMSGSKLLIFDPNINHMKKHIPNGSNPGIKLNLQKNPETLKIFADQFQPFSKVFSCDLKSPFHFDGTLIRLPFRTETEAKISQICEHVYNEENINIFLNSFESSADILLIFLKNVERVTLNFLPKDLHPEKKTTRMDLHRDRIKRLEVPESVFPQQKRITASNILGVSTDEYDVTGSNIIKLTVQQLEATKEQHYLVQSSLGIKGSLQMFTENPKTKFSLPIAGVALPLKKNHETGRWSPDLLDFKGVAFCFLPLPIFSGLPFHLNGSFSVMSNRKSLWDTTEKGEWNKRLCCDAVLVALITALLQLQEQSLNGALENYQYHTFWPDITKVKSQFTEAVKAFYQAMAFGFADYLPALFSNGQESCTIKHACFLQLENTSSNGSNSETIQKLATKVFSQFLPKPYLAVSIPEWVKTSFINSNCFTELHNNYFNCERFYRDIVFENLDSLDTEDRNALIRNAIDMQNKQLNELLLSKPCIPTSPNGKLQFITKLVHPEGLVSTLYNQEDECFPQGADFLKTDRLARLQFLGMVKDKIPMKELMERAAKINEVWKQDRNAGLQKMSCVLELINDLCHQSKDNISQREFRSIAFLPALSPKSIFDGTIKTDLMKSTDIFHSKYKDLVCMIKPVLWEDDLGELFTFSQSTLSFLGLDQPPNWELVISQLTEIHKISNLLKTEEMSQMVRSCYSFLNKFIQKGPSQAKRIRERTEGIPFVYVNRDFVPLDSLAFEMPFDASPYLYKLPNEYKVFHNLWDCVGLREKFTIKHYTTVFENMAMKYKNSPLPQKETSLAIQIINHFAIYEEDSIHSLNLCAQQIFIPDQQCIMCHRDKIYFNDTPWLLSDKSLRFCHDLIPRSVALKLGIKTKIHHTLQKMKVSNLSHWVLQFGAKEEITTRIKNIIGEYSSKKDILKELIQNADDSEATEIHFVLDNRTHKTTKSFGESWKPLQGPSLCIYNNKTFDSKDIEGIQMLGIGGKGDRVDKTGKFGLGFNTVYHITDCPSFVTEDFFLCVFDPNLAFLPTSETSSPGGMFKLDQEFKNTFEDVYHTYLPELFNLQEGTLFRLPLRMANTVEKSKICNQTVSLEDIRIMCKELEEDADSMILFLNHIKKITFSEISCIGDNKKLLSITTEMEPLDENGRSAFQHKISQLAEDDKFEIGTEPLSVSYKMVIKCNSKKPKHWLIDKQVGIEGDKALAEFHRISKLLQKTIAPHGAIATCLDQRVKGRAFCTLPLPAETGLPVHISGTFVVDAARRDICEEDGRSLKTEWNSFILSNVIAPLYVKHLKSLKKEITSGRETIIFKSWNSCRDPLDNFLSHFPKSIAGMSQLWKTMVNQVYRTIFEKQVKLVPVYKTQSKQNKYNESVSVEIRWTKIDLSLLIEAPYFLQREKYEDNLLVPVLQAVNMKLAYDNSQYSICEEFKEAGVEVLELSPKTLCNFLRNVPLHSQEKSQPLKVSETFLKKNENCKLLLKYCFIGQNSNQSENVDLQGVPLLVTEDDMLQSFDRENPKYYSKFSNLFPAYKHLFTKCEGACIDTLEKHCFLKPLTIQNAAFFIKAHLGESYNISPTEDCAGQFVREINNEPWLKHLWCFFQSELHSKRNEERMQLFKGILSLFNDWAILPVCYGKHSKKNVLIPLAKLKNTLRSFDDGEVTKSLFELGFSRVKSSLLPSDLYVEYIYPALMETKDVSIVLQQLCSKSHLQWNELEAISFEILLNFFLHGLQNKSNSKTLTDQLQSLPLFENHKGMRKCLNIYEKIYILDTNRELEFIKLYELDPQTIFLKNNATNRNLCKHINIQIIKEVDFLVEFLLHNLASVHEEEFLHILKLILEISHLPEYQNKKDTVISTLKPIKLIRDKNGALQQVSYFYNHEIPIFNIFEFQSMFIPEDFMKPFKKYGNCFNTLLLDLGMKNALSENDFIRFATNIERDAKDNDRSKSLKPKAKALFNYLLSMGEKNLRNDFITKLGNIKFLFPLDVHKDLKSLFPSHSENTTIALKGSLLKKCEEYESLTWTSMDLIKNRTYLDKKKLSILEKCGVLLEPPICHVVNNLKNICSASCDNKTLKTTRSQVLKLSYNFLQNKNTFDPHTFADIRLILLEDNNVTEPGNVVFNLYNEDHFSPYLFKLPPLLACYSPFFQKIGVALEPSTFHYAKVLSTIYKETLYKEEMHPNLKRTVLTVTEQLFKLLEKEKPTELPDIKTLYLPATNGKLYDSCSLVLNNRCTSMAISRQSNVLKFLAIDYLSDDLCKQEQLVKCLPEQMRPKMLTQITEQTVDKESLKICKYGVQCPLKKRFQELVASPVLHEGLVCLLRSQNNGKLSEEEASKMCRVVSGKLEVKCCSNLKTSLMYHGKPLEGTHMTQIVFVNKNSEDQCTIYLKHTESVCISPYVIIITVLAAEINSLMEHEFNSQSMPILIQMLSCENPDGIIYVLKTNNLWKKKSAYSIYRFPNPGEPIPAEWHDALDMSILNSFKVNDYVGYMDPSEEGSYRYATIVEELDTVLSNGEIKMYRICLGKDEFAEVSALDLYQFKRIITEDCKALVLVENTSQQEHIRDKWHEASMEHIKKEIDGCLEQIWNLPKNEREKAIRRLYLKYHPDKNTGQEELSTEICKYLQQRIRERESGTKANGAASSTYSNPSRPFYKCWERWDREASYHRRSHETFSKSTKCQYDFWGYHNRATKPNPTEASRWFRQAECDLRAAEHEVGLHHTEWVFFKVHQAVEKALFAAQYIHKGKTDINENIDIVNLAKNVSTYCSSLHDINKHVLQMERYGVDKLKTQYPNFCNPPGIPNNSMPSDKEHEAIKLAENVLQKIKTYVY</sequence>
<evidence type="ECO:0000313" key="3">
    <source>
        <dbReference type="Proteomes" id="UP001295444"/>
    </source>
</evidence>
<dbReference type="PANTHER" id="PTHR46919">
    <property type="entry name" value="ZINC FINGER, C3HC4 TYPE (RING FINGER) FAMILY PROTEIN"/>
    <property type="match status" value="1"/>
</dbReference>
<gene>
    <name evidence="2" type="ORF">PECUL_23A040047</name>
</gene>
<evidence type="ECO:0000259" key="1">
    <source>
        <dbReference type="PROSITE" id="PS50910"/>
    </source>
</evidence>
<dbReference type="PANTHER" id="PTHR46919:SF2">
    <property type="entry name" value="SACSIN"/>
    <property type="match status" value="1"/>
</dbReference>
<accession>A0AAD1WNP2</accession>
<dbReference type="InterPro" id="IPR058210">
    <property type="entry name" value="SACS/Nov_dom"/>
</dbReference>
<dbReference type="InterPro" id="IPR007842">
    <property type="entry name" value="HEPN_dom"/>
</dbReference>
<dbReference type="Gene3D" id="1.10.287.110">
    <property type="entry name" value="DnaJ domain"/>
    <property type="match status" value="1"/>
</dbReference>
<dbReference type="EMBL" id="OW240921">
    <property type="protein sequence ID" value="CAH2319535.1"/>
    <property type="molecule type" value="Genomic_DNA"/>
</dbReference>
<dbReference type="SUPFAM" id="SSF55874">
    <property type="entry name" value="ATPase domain of HSP90 chaperone/DNA topoisomerase II/histidine kinase"/>
    <property type="match status" value="3"/>
</dbReference>
<proteinExistence type="predicted"/>
<reference evidence="2" key="1">
    <citation type="submission" date="2022-03" db="EMBL/GenBank/DDBJ databases">
        <authorList>
            <person name="Alioto T."/>
            <person name="Alioto T."/>
            <person name="Gomez Garrido J."/>
        </authorList>
    </citation>
    <scope>NUCLEOTIDE SEQUENCE</scope>
</reference>
<keyword evidence="3" id="KW-1185">Reference proteome</keyword>
<dbReference type="NCBIfam" id="NF047352">
    <property type="entry name" value="P_loop_sacsin"/>
    <property type="match status" value="3"/>
</dbReference>
<protein>
    <recommendedName>
        <fullName evidence="1">HEPN domain-containing protein</fullName>
    </recommendedName>
</protein>
<dbReference type="SUPFAM" id="SSF46565">
    <property type="entry name" value="Chaperone J-domain"/>
    <property type="match status" value="1"/>
</dbReference>
<name>A0AAD1WNP2_PELCU</name>
<dbReference type="SUPFAM" id="SSF81593">
    <property type="entry name" value="Nucleotidyltransferase substrate binding subunit/domain"/>
    <property type="match status" value="1"/>
</dbReference>
<dbReference type="Gene3D" id="1.20.120.330">
    <property type="entry name" value="Nucleotidyltransferases domain 2"/>
    <property type="match status" value="1"/>
</dbReference>
<dbReference type="Proteomes" id="UP001295444">
    <property type="component" value="Chromosome 10"/>
</dbReference>
<organism evidence="2 3">
    <name type="scientific">Pelobates cultripes</name>
    <name type="common">Western spadefoot toad</name>
    <dbReference type="NCBI Taxonomy" id="61616"/>
    <lineage>
        <taxon>Eukaryota</taxon>
        <taxon>Metazoa</taxon>
        <taxon>Chordata</taxon>
        <taxon>Craniata</taxon>
        <taxon>Vertebrata</taxon>
        <taxon>Euteleostomi</taxon>
        <taxon>Amphibia</taxon>
        <taxon>Batrachia</taxon>
        <taxon>Anura</taxon>
        <taxon>Pelobatoidea</taxon>
        <taxon>Pelobatidae</taxon>
        <taxon>Pelobates</taxon>
    </lineage>
</organism>